<sequence length="99" mass="11660">MIDWVSIVRHSRHRISSYVSPRRRTDKPSDRYTVCTDSIPLPHHAAKLRANRIKQQEQEQQQLQQQQQQTAPQLQLQEVDKQPIIELPSPRLTTTKVSR</sequence>
<organism evidence="2 3">
    <name type="scientific">Anopheles minimus</name>
    <dbReference type="NCBI Taxonomy" id="112268"/>
    <lineage>
        <taxon>Eukaryota</taxon>
        <taxon>Metazoa</taxon>
        <taxon>Ecdysozoa</taxon>
        <taxon>Arthropoda</taxon>
        <taxon>Hexapoda</taxon>
        <taxon>Insecta</taxon>
        <taxon>Pterygota</taxon>
        <taxon>Neoptera</taxon>
        <taxon>Endopterygota</taxon>
        <taxon>Diptera</taxon>
        <taxon>Nematocera</taxon>
        <taxon>Culicoidea</taxon>
        <taxon>Culicidae</taxon>
        <taxon>Anophelinae</taxon>
        <taxon>Anopheles</taxon>
    </lineage>
</organism>
<feature type="compositionally biased region" description="Low complexity" evidence="1">
    <location>
        <begin position="58"/>
        <end position="77"/>
    </location>
</feature>
<feature type="region of interest" description="Disordered" evidence="1">
    <location>
        <begin position="52"/>
        <end position="99"/>
    </location>
</feature>
<reference evidence="2" key="2">
    <citation type="submission" date="2020-05" db="UniProtKB">
        <authorList>
            <consortium name="EnsemblMetazoa"/>
        </authorList>
    </citation>
    <scope>IDENTIFICATION</scope>
    <source>
        <strain evidence="2">MINIMUS1</strain>
    </source>
</reference>
<evidence type="ECO:0000313" key="3">
    <source>
        <dbReference type="Proteomes" id="UP000075920"/>
    </source>
</evidence>
<name>A0A182W636_9DIPT</name>
<proteinExistence type="predicted"/>
<evidence type="ECO:0000313" key="2">
    <source>
        <dbReference type="EnsemblMetazoa" id="AMIN005802-PA"/>
    </source>
</evidence>
<dbReference type="VEuPathDB" id="VectorBase:AMIN005802"/>
<dbReference type="EnsemblMetazoa" id="AMIN005802-RA">
    <property type="protein sequence ID" value="AMIN005802-PA"/>
    <property type="gene ID" value="AMIN005802"/>
</dbReference>
<accession>A0A182W636</accession>
<dbReference type="AlphaFoldDB" id="A0A182W636"/>
<reference evidence="3" key="1">
    <citation type="submission" date="2013-03" db="EMBL/GenBank/DDBJ databases">
        <title>The Genome Sequence of Anopheles minimus MINIMUS1.</title>
        <authorList>
            <consortium name="The Broad Institute Genomics Platform"/>
            <person name="Neafsey D.E."/>
            <person name="Walton C."/>
            <person name="Walker B."/>
            <person name="Young S.K."/>
            <person name="Zeng Q."/>
            <person name="Gargeya S."/>
            <person name="Fitzgerald M."/>
            <person name="Haas B."/>
            <person name="Abouelleil A."/>
            <person name="Allen A.W."/>
            <person name="Alvarado L."/>
            <person name="Arachchi H.M."/>
            <person name="Berlin A.M."/>
            <person name="Chapman S.B."/>
            <person name="Gainer-Dewar J."/>
            <person name="Goldberg J."/>
            <person name="Griggs A."/>
            <person name="Gujja S."/>
            <person name="Hansen M."/>
            <person name="Howarth C."/>
            <person name="Imamovic A."/>
            <person name="Ireland A."/>
            <person name="Larimer J."/>
            <person name="McCowan C."/>
            <person name="Murphy C."/>
            <person name="Pearson M."/>
            <person name="Poon T.W."/>
            <person name="Priest M."/>
            <person name="Roberts A."/>
            <person name="Saif S."/>
            <person name="Shea T."/>
            <person name="Sisk P."/>
            <person name="Sykes S."/>
            <person name="Wortman J."/>
            <person name="Nusbaum C."/>
            <person name="Birren B."/>
        </authorList>
    </citation>
    <scope>NUCLEOTIDE SEQUENCE [LARGE SCALE GENOMIC DNA]</scope>
    <source>
        <strain evidence="3">MINIMUS1</strain>
    </source>
</reference>
<keyword evidence="3" id="KW-1185">Reference proteome</keyword>
<protein>
    <submittedName>
        <fullName evidence="2">Uncharacterized protein</fullName>
    </submittedName>
</protein>
<evidence type="ECO:0000256" key="1">
    <source>
        <dbReference type="SAM" id="MobiDB-lite"/>
    </source>
</evidence>
<dbReference type="Proteomes" id="UP000075920">
    <property type="component" value="Unassembled WGS sequence"/>
</dbReference>